<evidence type="ECO:0000313" key="13">
    <source>
        <dbReference type="Proteomes" id="UP000886700"/>
    </source>
</evidence>
<keyword evidence="3 11" id="KW-0812">Transmembrane</keyword>
<dbReference type="RefSeq" id="XP_040598043.1">
    <property type="nucleotide sequence ID" value="XM_040742109.1"/>
</dbReference>
<evidence type="ECO:0000256" key="10">
    <source>
        <dbReference type="SAM" id="MobiDB-lite"/>
    </source>
</evidence>
<proteinExistence type="predicted"/>
<evidence type="ECO:0000256" key="3">
    <source>
        <dbReference type="ARBA" id="ARBA00022692"/>
    </source>
</evidence>
<dbReference type="SMART" id="SM01053">
    <property type="entry name" value="CaMBD"/>
    <property type="match status" value="1"/>
</dbReference>
<evidence type="ECO:0000256" key="5">
    <source>
        <dbReference type="ARBA" id="ARBA00022989"/>
    </source>
</evidence>
<feature type="transmembrane region" description="Helical" evidence="11">
    <location>
        <begin position="198"/>
        <end position="216"/>
    </location>
</feature>
<evidence type="ECO:0000256" key="1">
    <source>
        <dbReference type="ARBA" id="ARBA00004141"/>
    </source>
</evidence>
<dbReference type="SUPFAM" id="SSF81327">
    <property type="entry name" value="Small-conductance potassium channel"/>
    <property type="match status" value="1"/>
</dbReference>
<evidence type="ECO:0000256" key="9">
    <source>
        <dbReference type="SAM" id="Coils"/>
    </source>
</evidence>
<comment type="subcellular location">
    <subcellularLocation>
        <location evidence="1">Membrane</location>
        <topology evidence="1">Multi-pass membrane protein</topology>
    </subcellularLocation>
</comment>
<dbReference type="PANTHER" id="PTHR10153">
    <property type="entry name" value="SMALL CONDUCTANCE CALCIUM-ACTIVATED POTASSIUM CHANNEL"/>
    <property type="match status" value="1"/>
</dbReference>
<reference evidence="14" key="1">
    <citation type="submission" date="2025-08" db="UniProtKB">
        <authorList>
            <consortium name="RefSeq"/>
        </authorList>
    </citation>
    <scope>IDENTIFICATION</scope>
    <source>
        <tissue evidence="14">Liver</tissue>
    </source>
</reference>
<name>A0ABM2X8T1_MESAU</name>
<evidence type="ECO:0000259" key="12">
    <source>
        <dbReference type="SMART" id="SM01053"/>
    </source>
</evidence>
<keyword evidence="13" id="KW-1185">Reference proteome</keyword>
<feature type="transmembrane region" description="Helical" evidence="11">
    <location>
        <begin position="102"/>
        <end position="119"/>
    </location>
</feature>
<dbReference type="SUPFAM" id="SSF81324">
    <property type="entry name" value="Voltage-gated potassium channels"/>
    <property type="match status" value="1"/>
</dbReference>
<keyword evidence="5 11" id="KW-1133">Transmembrane helix</keyword>
<dbReference type="Pfam" id="PF03530">
    <property type="entry name" value="SK_channel"/>
    <property type="match status" value="2"/>
</dbReference>
<evidence type="ECO:0000256" key="2">
    <source>
        <dbReference type="ARBA" id="ARBA00022448"/>
    </source>
</evidence>
<sequence>MSSRSHNGSVGRPLGSGPESLGWEPLDPEAGCPLHPAQGRGLQMVAKGRPAPLSPGGPRGHPQEQEEEEEEEDASRLGSRKPPTVSHRLGHRRALFEKRKRLSDYALIFGMFGIVVMVTETELSWGVYTKLFLVDNGADDWRIAMTWERVSLISLELAVCAIHPVPGHYRFTWTARLAFSLVPSAAEADLDVLLSVPMFLRLYLLARVMLLHSRIFTDASSRSIGALNRVTFNTRFVTKTLMTICPGTVLLVFSISSWIVAAWTVRVCERYHDKQEVTSNFLGAMWLISITFLSIGYGDMVPHTYCGKGVCLLTGIMGAGCTALVVAVVARKLELSKAEKHVHNFMMDTQLTKRVRNAAANVLRETWLIYKHSRLVKKPDQGRVRKHQRKFLQAIHQAQKLRSVKIEHGKVNDQANTLADLAKAQSIAYEVVSELQAQQEELEARLTALEGRLDALGASLQALPGLIAQAICPLPPPWPGPGHAALATQTPPGHWLPAMGSDFG</sequence>
<dbReference type="InterPro" id="IPR036122">
    <property type="entry name" value="CaM-bd_dom_sf"/>
</dbReference>
<evidence type="ECO:0000256" key="7">
    <source>
        <dbReference type="ARBA" id="ARBA00023136"/>
    </source>
</evidence>
<dbReference type="Pfam" id="PF02888">
    <property type="entry name" value="CaMBD"/>
    <property type="match status" value="1"/>
</dbReference>
<keyword evidence="7 11" id="KW-0472">Membrane</keyword>
<keyword evidence="6" id="KW-0406">Ion transport</keyword>
<organism evidence="13 14">
    <name type="scientific">Mesocricetus auratus</name>
    <name type="common">Golden hamster</name>
    <dbReference type="NCBI Taxonomy" id="10036"/>
    <lineage>
        <taxon>Eukaryota</taxon>
        <taxon>Metazoa</taxon>
        <taxon>Chordata</taxon>
        <taxon>Craniata</taxon>
        <taxon>Vertebrata</taxon>
        <taxon>Euteleostomi</taxon>
        <taxon>Mammalia</taxon>
        <taxon>Eutheria</taxon>
        <taxon>Euarchontoglires</taxon>
        <taxon>Glires</taxon>
        <taxon>Rodentia</taxon>
        <taxon>Myomorpha</taxon>
        <taxon>Muroidea</taxon>
        <taxon>Cricetidae</taxon>
        <taxon>Cricetinae</taxon>
        <taxon>Mesocricetus</taxon>
    </lineage>
</organism>
<feature type="domain" description="Calmodulin-binding" evidence="12">
    <location>
        <begin position="348"/>
        <end position="427"/>
    </location>
</feature>
<feature type="coiled-coil region" evidence="9">
    <location>
        <begin position="432"/>
        <end position="459"/>
    </location>
</feature>
<evidence type="ECO:0000256" key="6">
    <source>
        <dbReference type="ARBA" id="ARBA00023065"/>
    </source>
</evidence>
<evidence type="ECO:0000256" key="4">
    <source>
        <dbReference type="ARBA" id="ARBA00022860"/>
    </source>
</evidence>
<keyword evidence="2" id="KW-0813">Transport</keyword>
<accession>A0ABM2X8T1</accession>
<dbReference type="Pfam" id="PF07885">
    <property type="entry name" value="Ion_trans_2"/>
    <property type="match status" value="1"/>
</dbReference>
<feature type="transmembrane region" description="Helical" evidence="11">
    <location>
        <begin position="236"/>
        <end position="261"/>
    </location>
</feature>
<gene>
    <name evidence="14" type="primary">Kcnn1</name>
</gene>
<protein>
    <submittedName>
        <fullName evidence="14">Small conductance calcium-activated potassium channel protein 1 isoform X3</fullName>
    </submittedName>
</protein>
<dbReference type="Proteomes" id="UP000886700">
    <property type="component" value="Unplaced"/>
</dbReference>
<feature type="region of interest" description="Disordered" evidence="10">
    <location>
        <begin position="1"/>
        <end position="86"/>
    </location>
</feature>
<dbReference type="GO" id="GO:0034220">
    <property type="term" value="P:monoatomic ion transmembrane transport"/>
    <property type="evidence" value="ECO:0007669"/>
    <property type="project" value="UniProtKB-KW"/>
</dbReference>
<keyword evidence="8 14" id="KW-0407">Ion channel</keyword>
<evidence type="ECO:0000256" key="11">
    <source>
        <dbReference type="SAM" id="Phobius"/>
    </source>
</evidence>
<feature type="transmembrane region" description="Helical" evidence="11">
    <location>
        <begin position="281"/>
        <end position="298"/>
    </location>
</feature>
<dbReference type="InterPro" id="IPR015449">
    <property type="entry name" value="K_chnl_Ca-activ_SK"/>
</dbReference>
<evidence type="ECO:0000313" key="14">
    <source>
        <dbReference type="RefSeq" id="XP_040598043.1"/>
    </source>
</evidence>
<keyword evidence="4" id="KW-0112">Calmodulin-binding</keyword>
<keyword evidence="9" id="KW-0175">Coiled coil</keyword>
<dbReference type="InterPro" id="IPR004178">
    <property type="entry name" value="CaM-bd_dom"/>
</dbReference>
<dbReference type="Gene3D" id="1.10.287.70">
    <property type="match status" value="2"/>
</dbReference>
<feature type="transmembrane region" description="Helical" evidence="11">
    <location>
        <begin position="310"/>
        <end position="330"/>
    </location>
</feature>
<evidence type="ECO:0000256" key="8">
    <source>
        <dbReference type="ARBA" id="ARBA00023303"/>
    </source>
</evidence>
<dbReference type="GeneID" id="101828515"/>
<dbReference type="InterPro" id="IPR013099">
    <property type="entry name" value="K_chnl_dom"/>
</dbReference>